<dbReference type="InterPro" id="IPR007577">
    <property type="entry name" value="GlycoTrfase_DXD_sugar-bd_CS"/>
</dbReference>
<name>A0A0F8ZK84_9ZZZZ</name>
<dbReference type="Pfam" id="PF04488">
    <property type="entry name" value="Gly_transf_sug"/>
    <property type="match status" value="1"/>
</dbReference>
<evidence type="ECO:0008006" key="3">
    <source>
        <dbReference type="Google" id="ProtNLM"/>
    </source>
</evidence>
<comment type="caution">
    <text evidence="2">The sequence shown here is derived from an EMBL/GenBank/DDBJ whole genome shotgun (WGS) entry which is preliminary data.</text>
</comment>
<feature type="non-terminal residue" evidence="2">
    <location>
        <position position="440"/>
    </location>
</feature>
<dbReference type="PANTHER" id="PTHR32385">
    <property type="entry name" value="MANNOSYL PHOSPHORYLINOSITOL CERAMIDE SYNTHASE"/>
    <property type="match status" value="1"/>
</dbReference>
<dbReference type="InterPro" id="IPR029044">
    <property type="entry name" value="Nucleotide-diphossugar_trans"/>
</dbReference>
<dbReference type="SUPFAM" id="SSF53448">
    <property type="entry name" value="Nucleotide-diphospho-sugar transferases"/>
    <property type="match status" value="1"/>
</dbReference>
<dbReference type="GO" id="GO:0000030">
    <property type="term" value="F:mannosyltransferase activity"/>
    <property type="evidence" value="ECO:0007669"/>
    <property type="project" value="TreeGrafter"/>
</dbReference>
<dbReference type="GO" id="GO:0016020">
    <property type="term" value="C:membrane"/>
    <property type="evidence" value="ECO:0007669"/>
    <property type="project" value="GOC"/>
</dbReference>
<dbReference type="PANTHER" id="PTHR32385:SF15">
    <property type="entry name" value="INOSITOL PHOSPHOCERAMIDE MANNOSYLTRANSFERASE 1"/>
    <property type="match status" value="1"/>
</dbReference>
<dbReference type="GO" id="GO:0051999">
    <property type="term" value="P:mannosyl-inositol phosphorylceramide biosynthetic process"/>
    <property type="evidence" value="ECO:0007669"/>
    <property type="project" value="TreeGrafter"/>
</dbReference>
<dbReference type="InterPro" id="IPR051706">
    <property type="entry name" value="Glycosyltransferase_domain"/>
</dbReference>
<keyword evidence="1" id="KW-0808">Transferase</keyword>
<evidence type="ECO:0000313" key="2">
    <source>
        <dbReference type="EMBL" id="KKK94232.1"/>
    </source>
</evidence>
<dbReference type="AlphaFoldDB" id="A0A0F8ZK84"/>
<evidence type="ECO:0000256" key="1">
    <source>
        <dbReference type="ARBA" id="ARBA00022679"/>
    </source>
</evidence>
<accession>A0A0F8ZK84</accession>
<dbReference type="Gene3D" id="3.90.550.20">
    <property type="match status" value="1"/>
</dbReference>
<sequence>YQFFLENNEIPMELVVEKNPKPQKPTDFVHFIWMGNPLKEDYKENILSWKRRYPDKEIIIWVDKDALEHEDLIDFAIDNNIKLIDLDEVFTDEYAFDLNELIRLEKNRLPPNWGAASDLYRYLIMYYFGGTYSDTDVDINKKLGDQEIDFDSNFSFNQQENVDFGNDLLVTKNLKEDFWKYVINCIKRKYNNPHLSSGDYVYSEIKHSRLKTTMFRTGPDCLLNCIKAYGLKNDPHVKFINIHQGACDFTWNANLTNEKCKKLAKDVNIVARIIQNVILDLKETDSLDLTKYDKIIEKISSVKRDEIIGKIKVEVKKLDSKDYKIENIFAKNIKEYEEFLRLIPKENQNIKSHARALKYAAYRRNAEMFKYLYEKYPDEIFSNNTLSKKILLAVSKIDPSFVTAIIERARQQNGKIDLEIDAAVLYFQMKPDQLFIQCKS</sequence>
<proteinExistence type="predicted"/>
<gene>
    <name evidence="2" type="ORF">LCGC14_2684920</name>
</gene>
<dbReference type="EMBL" id="LAZR01047432">
    <property type="protein sequence ID" value="KKK94232.1"/>
    <property type="molecule type" value="Genomic_DNA"/>
</dbReference>
<protein>
    <recommendedName>
        <fullName evidence="3">Alpha 1,4-glycosyltransferase domain-containing protein</fullName>
    </recommendedName>
</protein>
<reference evidence="2" key="1">
    <citation type="journal article" date="2015" name="Nature">
        <title>Complex archaea that bridge the gap between prokaryotes and eukaryotes.</title>
        <authorList>
            <person name="Spang A."/>
            <person name="Saw J.H."/>
            <person name="Jorgensen S.L."/>
            <person name="Zaremba-Niedzwiedzka K."/>
            <person name="Martijn J."/>
            <person name="Lind A.E."/>
            <person name="van Eijk R."/>
            <person name="Schleper C."/>
            <person name="Guy L."/>
            <person name="Ettema T.J."/>
        </authorList>
    </citation>
    <scope>NUCLEOTIDE SEQUENCE</scope>
</reference>
<feature type="non-terminal residue" evidence="2">
    <location>
        <position position="1"/>
    </location>
</feature>
<organism evidence="2">
    <name type="scientific">marine sediment metagenome</name>
    <dbReference type="NCBI Taxonomy" id="412755"/>
    <lineage>
        <taxon>unclassified sequences</taxon>
        <taxon>metagenomes</taxon>
        <taxon>ecological metagenomes</taxon>
    </lineage>
</organism>